<evidence type="ECO:0000313" key="7">
    <source>
        <dbReference type="EMBL" id="CAF4640401.1"/>
    </source>
</evidence>
<evidence type="ECO:0000313" key="4">
    <source>
        <dbReference type="EMBL" id="CAF3757466.1"/>
    </source>
</evidence>
<organism evidence="3 9">
    <name type="scientific">Rotaria magnacalcarata</name>
    <dbReference type="NCBI Taxonomy" id="392030"/>
    <lineage>
        <taxon>Eukaryota</taxon>
        <taxon>Metazoa</taxon>
        <taxon>Spiralia</taxon>
        <taxon>Gnathifera</taxon>
        <taxon>Rotifera</taxon>
        <taxon>Eurotatoria</taxon>
        <taxon>Bdelloidea</taxon>
        <taxon>Philodinida</taxon>
        <taxon>Philodinidae</taxon>
        <taxon>Rotaria</taxon>
    </lineage>
</organism>
<dbReference type="Proteomes" id="UP000663887">
    <property type="component" value="Unassembled WGS sequence"/>
</dbReference>
<dbReference type="AlphaFoldDB" id="A0A816UYS8"/>
<dbReference type="Proteomes" id="UP000663856">
    <property type="component" value="Unassembled WGS sequence"/>
</dbReference>
<evidence type="ECO:0000313" key="8">
    <source>
        <dbReference type="Proteomes" id="UP000663866"/>
    </source>
</evidence>
<dbReference type="EMBL" id="CAJOBJ010074317">
    <property type="protein sequence ID" value="CAF4473773.1"/>
    <property type="molecule type" value="Genomic_DNA"/>
</dbReference>
<sequence>MMVTKLSKSGTIYDEPSATNKVRTASKWVKKNFQERNIWERLATIDIENKKCYEIQPKNQHVPPTHNIWLEHFWLTYTILPAVISTSSLALLCA</sequence>
<comment type="caution">
    <text evidence="3">The sequence shown here is derived from an EMBL/GenBank/DDBJ whole genome shotgun (WGS) entry which is preliminary data.</text>
</comment>
<dbReference type="EMBL" id="CAJOBF010000141">
    <property type="protein sequence ID" value="CAF3757466.1"/>
    <property type="molecule type" value="Genomic_DNA"/>
</dbReference>
<evidence type="ECO:0000313" key="5">
    <source>
        <dbReference type="EMBL" id="CAF3788317.1"/>
    </source>
</evidence>
<dbReference type="Proteomes" id="UP000663855">
    <property type="component" value="Unassembled WGS sequence"/>
</dbReference>
<evidence type="ECO:0000313" key="6">
    <source>
        <dbReference type="EMBL" id="CAF4473773.1"/>
    </source>
</evidence>
<dbReference type="Proteomes" id="UP000663866">
    <property type="component" value="Unassembled WGS sequence"/>
</dbReference>
<name>A0A816UYS8_9BILA</name>
<dbReference type="Proteomes" id="UP000681720">
    <property type="component" value="Unassembled WGS sequence"/>
</dbReference>
<dbReference type="EMBL" id="CAJOBG010000265">
    <property type="protein sequence ID" value="CAF3788317.1"/>
    <property type="molecule type" value="Genomic_DNA"/>
</dbReference>
<evidence type="ECO:0000313" key="1">
    <source>
        <dbReference type="EMBL" id="CAF1182570.1"/>
    </source>
</evidence>
<evidence type="ECO:0000313" key="3">
    <source>
        <dbReference type="EMBL" id="CAF2120399.1"/>
    </source>
</evidence>
<accession>A0A816UYS8</accession>
<gene>
    <name evidence="7" type="ORF">BYL167_LOCUS41743</name>
    <name evidence="1" type="ORF">CJN711_LOCUS11094</name>
    <name evidence="6" type="ORF">GIL414_LOCUS33470</name>
    <name evidence="5" type="ORF">OVN521_LOCUS3154</name>
    <name evidence="4" type="ORF">UXM345_LOCUS2364</name>
    <name evidence="2" type="ORF">WKI299_LOCUS24171</name>
    <name evidence="3" type="ORF">XDN619_LOCUS22597</name>
</gene>
<dbReference type="Proteomes" id="UP000681967">
    <property type="component" value="Unassembled WGS sequence"/>
</dbReference>
<protein>
    <submittedName>
        <fullName evidence="3">Uncharacterized protein</fullName>
    </submittedName>
</protein>
<proteinExistence type="predicted"/>
<dbReference type="EMBL" id="CAJNOV010004630">
    <property type="protein sequence ID" value="CAF1182570.1"/>
    <property type="molecule type" value="Genomic_DNA"/>
</dbReference>
<dbReference type="EMBL" id="CAJOBH010106602">
    <property type="protein sequence ID" value="CAF4640401.1"/>
    <property type="molecule type" value="Genomic_DNA"/>
</dbReference>
<evidence type="ECO:0000313" key="9">
    <source>
        <dbReference type="Proteomes" id="UP000663887"/>
    </source>
</evidence>
<dbReference type="EMBL" id="CAJNRF010010379">
    <property type="protein sequence ID" value="CAF2119975.1"/>
    <property type="molecule type" value="Genomic_DNA"/>
</dbReference>
<reference evidence="3" key="1">
    <citation type="submission" date="2021-02" db="EMBL/GenBank/DDBJ databases">
        <authorList>
            <person name="Nowell W R."/>
        </authorList>
    </citation>
    <scope>NUCLEOTIDE SEQUENCE</scope>
</reference>
<dbReference type="EMBL" id="CAJNRG010010221">
    <property type="protein sequence ID" value="CAF2120399.1"/>
    <property type="molecule type" value="Genomic_DNA"/>
</dbReference>
<keyword evidence="8" id="KW-1185">Reference proteome</keyword>
<dbReference type="Proteomes" id="UP000663842">
    <property type="component" value="Unassembled WGS sequence"/>
</dbReference>
<evidence type="ECO:0000313" key="2">
    <source>
        <dbReference type="EMBL" id="CAF2119975.1"/>
    </source>
</evidence>